<evidence type="ECO:0000256" key="3">
    <source>
        <dbReference type="ARBA" id="ARBA00023125"/>
    </source>
</evidence>
<dbReference type="GO" id="GO:0005634">
    <property type="term" value="C:nucleus"/>
    <property type="evidence" value="ECO:0007669"/>
    <property type="project" value="UniProtKB-SubCell"/>
</dbReference>
<sequence>MFHGAEKAVEVLLRGQESANLLKMVLEHQTTSSVSIEPLFDTVLDSFSFTLSLFTSPNTQPHRDSSQSKATPVKARKSPKKNSSEEECLEQYIHDSPTPICNDGFTWRKYGQKKIKASSHQRCYYRCAYSKDRNCNATKRVQQIQDSPSSVYRTTYLGKHVCEVNAFSEPDDDIANGSNMIRFDSVDQAMSDPVMPQLAPVEQQAIAIEEDTDHIVNLEFDVNEFLVDDDDELWAYQLPP</sequence>
<reference evidence="8 9" key="1">
    <citation type="submission" date="2020-02" db="EMBL/GenBank/DDBJ databases">
        <authorList>
            <person name="Ma Q."/>
            <person name="Huang Y."/>
            <person name="Song X."/>
            <person name="Pei D."/>
        </authorList>
    </citation>
    <scope>NUCLEOTIDE SEQUENCE [LARGE SCALE GENOMIC DNA]</scope>
    <source>
        <strain evidence="8">Sxm20200214</strain>
        <tissue evidence="8">Leaf</tissue>
    </source>
</reference>
<dbReference type="Gene3D" id="2.20.25.80">
    <property type="entry name" value="WRKY domain"/>
    <property type="match status" value="1"/>
</dbReference>
<dbReference type="Proteomes" id="UP000886595">
    <property type="component" value="Unassembled WGS sequence"/>
</dbReference>
<feature type="domain" description="WRKY" evidence="7">
    <location>
        <begin position="96"/>
        <end position="165"/>
    </location>
</feature>
<evidence type="ECO:0000256" key="5">
    <source>
        <dbReference type="ARBA" id="ARBA00023242"/>
    </source>
</evidence>
<comment type="subcellular location">
    <subcellularLocation>
        <location evidence="1">Nucleus</location>
    </subcellularLocation>
</comment>
<evidence type="ECO:0000256" key="2">
    <source>
        <dbReference type="ARBA" id="ARBA00023015"/>
    </source>
</evidence>
<dbReference type="Pfam" id="PF03106">
    <property type="entry name" value="WRKY"/>
    <property type="match status" value="1"/>
</dbReference>
<evidence type="ECO:0000256" key="6">
    <source>
        <dbReference type="SAM" id="MobiDB-lite"/>
    </source>
</evidence>
<dbReference type="PROSITE" id="PS50811">
    <property type="entry name" value="WRKY"/>
    <property type="match status" value="1"/>
</dbReference>
<dbReference type="InterPro" id="IPR044810">
    <property type="entry name" value="WRKY_plant"/>
</dbReference>
<dbReference type="InterPro" id="IPR003657">
    <property type="entry name" value="WRKY_dom"/>
</dbReference>
<proteinExistence type="predicted"/>
<dbReference type="OrthoDB" id="2021064at2759"/>
<keyword evidence="4" id="KW-0804">Transcription</keyword>
<name>A0A8X7VLY7_BRACI</name>
<dbReference type="PANTHER" id="PTHR31282">
    <property type="entry name" value="WRKY TRANSCRIPTION FACTOR 21-RELATED"/>
    <property type="match status" value="1"/>
</dbReference>
<dbReference type="AlphaFoldDB" id="A0A8X7VLY7"/>
<evidence type="ECO:0000256" key="4">
    <source>
        <dbReference type="ARBA" id="ARBA00023163"/>
    </source>
</evidence>
<dbReference type="SMART" id="SM00774">
    <property type="entry name" value="WRKY"/>
    <property type="match status" value="1"/>
</dbReference>
<dbReference type="GO" id="GO:0043565">
    <property type="term" value="F:sequence-specific DNA binding"/>
    <property type="evidence" value="ECO:0007669"/>
    <property type="project" value="InterPro"/>
</dbReference>
<keyword evidence="5" id="KW-0539">Nucleus</keyword>
<evidence type="ECO:0000313" key="9">
    <source>
        <dbReference type="Proteomes" id="UP000886595"/>
    </source>
</evidence>
<dbReference type="EMBL" id="JAAMPC010000005">
    <property type="protein sequence ID" value="KAG2313686.1"/>
    <property type="molecule type" value="Genomic_DNA"/>
</dbReference>
<keyword evidence="2" id="KW-0805">Transcription regulation</keyword>
<comment type="caution">
    <text evidence="8">The sequence shown here is derived from an EMBL/GenBank/DDBJ whole genome shotgun (WGS) entry which is preliminary data.</text>
</comment>
<evidence type="ECO:0000259" key="7">
    <source>
        <dbReference type="PROSITE" id="PS50811"/>
    </source>
</evidence>
<keyword evidence="3" id="KW-0238">DNA-binding</keyword>
<dbReference type="SUPFAM" id="SSF118290">
    <property type="entry name" value="WRKY DNA-binding domain"/>
    <property type="match status" value="1"/>
</dbReference>
<feature type="region of interest" description="Disordered" evidence="6">
    <location>
        <begin position="57"/>
        <end position="87"/>
    </location>
</feature>
<organism evidence="8 9">
    <name type="scientific">Brassica carinata</name>
    <name type="common">Ethiopian mustard</name>
    <name type="synonym">Abyssinian cabbage</name>
    <dbReference type="NCBI Taxonomy" id="52824"/>
    <lineage>
        <taxon>Eukaryota</taxon>
        <taxon>Viridiplantae</taxon>
        <taxon>Streptophyta</taxon>
        <taxon>Embryophyta</taxon>
        <taxon>Tracheophyta</taxon>
        <taxon>Spermatophyta</taxon>
        <taxon>Magnoliopsida</taxon>
        <taxon>eudicotyledons</taxon>
        <taxon>Gunneridae</taxon>
        <taxon>Pentapetalae</taxon>
        <taxon>rosids</taxon>
        <taxon>malvids</taxon>
        <taxon>Brassicales</taxon>
        <taxon>Brassicaceae</taxon>
        <taxon>Brassiceae</taxon>
        <taxon>Brassica</taxon>
    </lineage>
</organism>
<gene>
    <name evidence="8" type="ORF">Bca52824_025243</name>
</gene>
<protein>
    <recommendedName>
        <fullName evidence="7">WRKY domain-containing protein</fullName>
    </recommendedName>
</protein>
<evidence type="ECO:0000313" key="8">
    <source>
        <dbReference type="EMBL" id="KAG2313686.1"/>
    </source>
</evidence>
<keyword evidence="9" id="KW-1185">Reference proteome</keyword>
<dbReference type="GO" id="GO:0003700">
    <property type="term" value="F:DNA-binding transcription factor activity"/>
    <property type="evidence" value="ECO:0007669"/>
    <property type="project" value="InterPro"/>
</dbReference>
<evidence type="ECO:0000256" key="1">
    <source>
        <dbReference type="ARBA" id="ARBA00004123"/>
    </source>
</evidence>
<accession>A0A8X7VLY7</accession>
<dbReference type="InterPro" id="IPR036576">
    <property type="entry name" value="WRKY_dom_sf"/>
</dbReference>